<keyword evidence="5" id="KW-1185">Reference proteome</keyword>
<dbReference type="PANTHER" id="PTHR46093:SF16">
    <property type="entry name" value="MULTIPLE EGF-LIKE-DOMAINS 8"/>
    <property type="match status" value="1"/>
</dbReference>
<organism evidence="4 5">
    <name type="scientific">Symbiodinium microadriaticum</name>
    <name type="common">Dinoflagellate</name>
    <name type="synonym">Zooxanthella microadriatica</name>
    <dbReference type="NCBI Taxonomy" id="2951"/>
    <lineage>
        <taxon>Eukaryota</taxon>
        <taxon>Sar</taxon>
        <taxon>Alveolata</taxon>
        <taxon>Dinophyceae</taxon>
        <taxon>Suessiales</taxon>
        <taxon>Symbiodiniaceae</taxon>
        <taxon>Symbiodinium</taxon>
    </lineage>
</organism>
<comment type="caution">
    <text evidence="4">The sequence shown here is derived from an EMBL/GenBank/DDBJ whole genome shotgun (WGS) entry which is preliminary data.</text>
</comment>
<dbReference type="PANTHER" id="PTHR46093">
    <property type="entry name" value="ACYL-COA-BINDING DOMAIN-CONTAINING PROTEIN 5"/>
    <property type="match status" value="1"/>
</dbReference>
<sequence length="942" mass="103183">MSIREGNKVDIPEARLERLRLPLLLDGQQEALELNLTLKVKAIADGPASSILDTLDGHFDLVLDRVHGLVLKQTSEHQLPLLNTSLNSTYVNDIFAAIERAWPQPFNVRTAAANRTDGEVPEAFRQKQSIVPAELDMQKTLTQAHLGVSLSFFGEVDASSGEDLLNVSAGVVLRATLDLGSAFWRAVTTRREKDFGFVHASRSGTWGTVEPGKLPTHPVLLDIGCGQLRICDASQGAEPYKNLMRSVDVYDLLDDSADDIGPCMFIESLAGPKNYFCAEEESIEFVREALALQLGRFRAIGSAMADAKAQDNKSFAVQRVSGYAAVAPSEPVEIFADTTWFRQFNPIDMKSWFPDLPTVHAEEAETPLQRWARATECVTVKDDRQACRAQEELDSIRYPPEMYGNASIRMVMPEALSVRNSDTTFSFELGGIKFKAPDSAVPGITKADSLEGPLKATLKMKGEFKLSEGSLLAEGILPLMSAHAALLALRRQLNLGSPPYPAFPMSRWFQHPCSKSASRFILFALQIAVLASANDWTSLSPQGTPAARSGHTMVWDPDEGDGGFWMFGGEVFLSIKSNRLYFYNAASNLWTQKASGPAARYRHSAVLDPMARTMYVFAGTTAASAGNTFNDLHLYDVQLDSWTELTGTAGRSMHTAVWDSTSDRMIVFGGLDNMLNKLDSLAEYDRATDSWSSPAAVGPVARDGHVAVWDPATGSMLMCCGASSAATLGDLWSYNGAWSQLAPSGSITARSYASAVWDPQAGALLGFAGSGGSKLNSLFLYSASANSWSEYTETGPPAQDRGAVAWDPVNGRLYTFGGYYDQWPFLLDSLWRLDASHTSMASTSSATSATETATTTTTTLTTSTVSSTDHAKHGFINLHILYLYDCVYIFNIFDLNGQVRDFVFHFSDDLDSNPHFCDNLFHEPDKLLYDIDDRHFNNIYIN</sequence>
<keyword evidence="1" id="KW-0880">Kelch repeat</keyword>
<dbReference type="OrthoDB" id="10251809at2759"/>
<protein>
    <submittedName>
        <fullName evidence="4">Attractin-like protein 1</fullName>
    </submittedName>
</protein>
<evidence type="ECO:0000313" key="4">
    <source>
        <dbReference type="EMBL" id="OLQ14693.1"/>
    </source>
</evidence>
<name>A0A1Q9F4T4_SYMMI</name>
<evidence type="ECO:0000313" key="5">
    <source>
        <dbReference type="Proteomes" id="UP000186817"/>
    </source>
</evidence>
<dbReference type="Proteomes" id="UP000186817">
    <property type="component" value="Unassembled WGS sequence"/>
</dbReference>
<dbReference type="Pfam" id="PF24981">
    <property type="entry name" value="Beta-prop_ATRN-LZTR1"/>
    <property type="match status" value="1"/>
</dbReference>
<dbReference type="EMBL" id="LSRX01000012">
    <property type="protein sequence ID" value="OLQ14693.1"/>
    <property type="molecule type" value="Genomic_DNA"/>
</dbReference>
<dbReference type="Gene3D" id="2.120.10.80">
    <property type="entry name" value="Kelch-type beta propeller"/>
    <property type="match status" value="2"/>
</dbReference>
<proteinExistence type="predicted"/>
<accession>A0A1Q9F4T4</accession>
<keyword evidence="2" id="KW-0677">Repeat</keyword>
<evidence type="ECO:0000256" key="1">
    <source>
        <dbReference type="ARBA" id="ARBA00022441"/>
    </source>
</evidence>
<dbReference type="InterPro" id="IPR056737">
    <property type="entry name" value="Beta-prop_ATRN-MKLN-like"/>
</dbReference>
<reference evidence="4 5" key="1">
    <citation type="submission" date="2016-02" db="EMBL/GenBank/DDBJ databases">
        <title>Genome analysis of coral dinoflagellate symbionts highlights evolutionary adaptations to a symbiotic lifestyle.</title>
        <authorList>
            <person name="Aranda M."/>
            <person name="Li Y."/>
            <person name="Liew Y.J."/>
            <person name="Baumgarten S."/>
            <person name="Simakov O."/>
            <person name="Wilson M."/>
            <person name="Piel J."/>
            <person name="Ashoor H."/>
            <person name="Bougouffa S."/>
            <person name="Bajic V.B."/>
            <person name="Ryu T."/>
            <person name="Ravasi T."/>
            <person name="Bayer T."/>
            <person name="Micklem G."/>
            <person name="Kim H."/>
            <person name="Bhak J."/>
            <person name="Lajeunesse T.C."/>
            <person name="Voolstra C.R."/>
        </authorList>
    </citation>
    <scope>NUCLEOTIDE SEQUENCE [LARGE SCALE GENOMIC DNA]</scope>
    <source>
        <strain evidence="4 5">CCMP2467</strain>
    </source>
</reference>
<gene>
    <name evidence="4" type="primary">Atrnl1</name>
    <name evidence="4" type="ORF">AK812_SmicGene1209</name>
</gene>
<dbReference type="SUPFAM" id="SSF117281">
    <property type="entry name" value="Kelch motif"/>
    <property type="match status" value="2"/>
</dbReference>
<evidence type="ECO:0000259" key="3">
    <source>
        <dbReference type="Pfam" id="PF24981"/>
    </source>
</evidence>
<feature type="domain" description="Attractin/MKLN-like beta-propeller" evidence="3">
    <location>
        <begin position="564"/>
        <end position="756"/>
    </location>
</feature>
<evidence type="ECO:0000256" key="2">
    <source>
        <dbReference type="ARBA" id="ARBA00022737"/>
    </source>
</evidence>
<dbReference type="InterPro" id="IPR015915">
    <property type="entry name" value="Kelch-typ_b-propeller"/>
</dbReference>
<dbReference type="AlphaFoldDB" id="A0A1Q9F4T4"/>